<comment type="caution">
    <text evidence="7">The sequence shown here is derived from an EMBL/GenBank/DDBJ whole genome shotgun (WGS) entry which is preliminary data.</text>
</comment>
<feature type="active site" evidence="6">
    <location>
        <position position="143"/>
    </location>
</feature>
<dbReference type="RefSeq" id="WP_301128546.1">
    <property type="nucleotide sequence ID" value="NZ_JAUHPV010000005.1"/>
</dbReference>
<keyword evidence="3" id="KW-0645">Protease</keyword>
<dbReference type="InterPro" id="IPR016125">
    <property type="entry name" value="Peptidase_C15-like"/>
</dbReference>
<dbReference type="EMBL" id="JAUHPV010000005">
    <property type="protein sequence ID" value="MDN4473230.1"/>
    <property type="molecule type" value="Genomic_DNA"/>
</dbReference>
<dbReference type="Proteomes" id="UP001172738">
    <property type="component" value="Unassembled WGS sequence"/>
</dbReference>
<comment type="catalytic activity">
    <reaction evidence="6">
        <text>Release of an N-terminal pyroglutamyl group from a polypeptide, the second amino acid generally not being Pro.</text>
        <dbReference type="EC" id="3.4.19.3"/>
    </reaction>
</comment>
<dbReference type="InterPro" id="IPR036440">
    <property type="entry name" value="Peptidase_C15-like_sf"/>
</dbReference>
<dbReference type="InterPro" id="IPR029762">
    <property type="entry name" value="PGP-I_bact-type"/>
</dbReference>
<evidence type="ECO:0000256" key="4">
    <source>
        <dbReference type="ARBA" id="ARBA00022801"/>
    </source>
</evidence>
<keyword evidence="4 7" id="KW-0378">Hydrolase</keyword>
<dbReference type="Pfam" id="PF01470">
    <property type="entry name" value="Peptidase_C15"/>
    <property type="match status" value="1"/>
</dbReference>
<protein>
    <recommendedName>
        <fullName evidence="6">Pyroglutamyl-peptidase I</fullName>
        <ecNumber evidence="6">3.4.19.3</ecNumber>
    </recommendedName>
</protein>
<dbReference type="InterPro" id="IPR000816">
    <property type="entry name" value="Peptidase_C15"/>
</dbReference>
<dbReference type="EC" id="3.4.19.3" evidence="6"/>
<evidence type="ECO:0000256" key="6">
    <source>
        <dbReference type="PROSITE-ProRule" id="PRU10077"/>
    </source>
</evidence>
<evidence type="ECO:0000256" key="2">
    <source>
        <dbReference type="ARBA" id="ARBA00022490"/>
    </source>
</evidence>
<dbReference type="CDD" id="cd00501">
    <property type="entry name" value="Peptidase_C15"/>
    <property type="match status" value="1"/>
</dbReference>
<evidence type="ECO:0000256" key="1">
    <source>
        <dbReference type="ARBA" id="ARBA00006641"/>
    </source>
</evidence>
<dbReference type="PANTHER" id="PTHR23402">
    <property type="entry name" value="PROTEASE FAMILY C15 PYROGLUTAMYL-PEPTIDASE I-RELATED"/>
    <property type="match status" value="1"/>
</dbReference>
<name>A0ABT8G266_9MICO</name>
<evidence type="ECO:0000256" key="3">
    <source>
        <dbReference type="ARBA" id="ARBA00022670"/>
    </source>
</evidence>
<dbReference type="NCBIfam" id="NF009676">
    <property type="entry name" value="PRK13197.1"/>
    <property type="match status" value="1"/>
</dbReference>
<keyword evidence="8" id="KW-1185">Reference proteome</keyword>
<evidence type="ECO:0000256" key="5">
    <source>
        <dbReference type="ARBA" id="ARBA00022807"/>
    </source>
</evidence>
<dbReference type="PRINTS" id="PR00706">
    <property type="entry name" value="PYROGLUPTASE"/>
</dbReference>
<dbReference type="NCBIfam" id="TIGR00504">
    <property type="entry name" value="pyro_pdase"/>
    <property type="match status" value="1"/>
</dbReference>
<evidence type="ECO:0000313" key="8">
    <source>
        <dbReference type="Proteomes" id="UP001172738"/>
    </source>
</evidence>
<reference evidence="7" key="1">
    <citation type="submission" date="2023-06" db="EMBL/GenBank/DDBJ databases">
        <title>SYSU T00b26.</title>
        <authorList>
            <person name="Gao L."/>
            <person name="Fang B.-Z."/>
            <person name="Li W.-J."/>
        </authorList>
    </citation>
    <scope>NUCLEOTIDE SEQUENCE</scope>
    <source>
        <strain evidence="7">SYSU T00b26</strain>
    </source>
</reference>
<evidence type="ECO:0000313" key="7">
    <source>
        <dbReference type="EMBL" id="MDN4473230.1"/>
    </source>
</evidence>
<comment type="similarity">
    <text evidence="1">Belongs to the peptidase C15 family.</text>
</comment>
<sequence>MPHVLLSGFEPFDGADANPSWDAVAALADSWDGPAEVSAVRLPVEFARASSYLLQAVKDRSPDIVIATGVAQGRRHVTPERVALNLDDARIPDNAGARPVETPIDPEAPAALWSTLPVSRIVEGLTAATIPARVSLSAGAYVCNHTFFRLQAADAPTVRRSGFIHVPATTEMGLGEDVPTMPLATLIEALRIAVATTLATLEDDQACFSSSVRRPAHPS</sequence>
<accession>A0ABT8G266</accession>
<dbReference type="InterPro" id="IPR033694">
    <property type="entry name" value="PGPEP1_Cys_AS"/>
</dbReference>
<dbReference type="PIRSF" id="PIRSF015592">
    <property type="entry name" value="Prld-crbxl_pptds"/>
    <property type="match status" value="1"/>
</dbReference>
<gene>
    <name evidence="7" type="primary">pcp</name>
    <name evidence="7" type="ORF">QQX04_09540</name>
</gene>
<dbReference type="SUPFAM" id="SSF53182">
    <property type="entry name" value="Pyrrolidone carboxyl peptidase (pyroglutamate aminopeptidase)"/>
    <property type="match status" value="1"/>
</dbReference>
<organism evidence="7 8">
    <name type="scientific">Demequina zhanjiangensis</name>
    <dbReference type="NCBI Taxonomy" id="3051659"/>
    <lineage>
        <taxon>Bacteria</taxon>
        <taxon>Bacillati</taxon>
        <taxon>Actinomycetota</taxon>
        <taxon>Actinomycetes</taxon>
        <taxon>Micrococcales</taxon>
        <taxon>Demequinaceae</taxon>
        <taxon>Demequina</taxon>
    </lineage>
</organism>
<dbReference type="Gene3D" id="3.40.630.20">
    <property type="entry name" value="Peptidase C15, pyroglutamyl peptidase I-like"/>
    <property type="match status" value="1"/>
</dbReference>
<dbReference type="PANTHER" id="PTHR23402:SF1">
    <property type="entry name" value="PYROGLUTAMYL-PEPTIDASE I"/>
    <property type="match status" value="1"/>
</dbReference>
<dbReference type="PROSITE" id="PS01334">
    <property type="entry name" value="PYRASE_CYS"/>
    <property type="match status" value="1"/>
</dbReference>
<keyword evidence="5" id="KW-0788">Thiol protease</keyword>
<dbReference type="GO" id="GO:0016920">
    <property type="term" value="F:pyroglutamyl-peptidase activity"/>
    <property type="evidence" value="ECO:0007669"/>
    <property type="project" value="UniProtKB-EC"/>
</dbReference>
<proteinExistence type="inferred from homology"/>
<keyword evidence="2" id="KW-0963">Cytoplasm</keyword>